<dbReference type="CDD" id="cd12148">
    <property type="entry name" value="fungal_TF_MHR"/>
    <property type="match status" value="1"/>
</dbReference>
<dbReference type="PANTHER" id="PTHR40626">
    <property type="entry name" value="MIP31509P"/>
    <property type="match status" value="1"/>
</dbReference>
<keyword evidence="5" id="KW-0862">Zinc</keyword>
<feature type="compositionally biased region" description="Polar residues" evidence="8">
    <location>
        <begin position="77"/>
        <end position="90"/>
    </location>
</feature>
<evidence type="ECO:0000256" key="8">
    <source>
        <dbReference type="SAM" id="MobiDB-lite"/>
    </source>
</evidence>
<evidence type="ECO:0000313" key="10">
    <source>
        <dbReference type="EMBL" id="KAJ9646125.1"/>
    </source>
</evidence>
<organism evidence="10 11">
    <name type="scientific">Knufia peltigerae</name>
    <dbReference type="NCBI Taxonomy" id="1002370"/>
    <lineage>
        <taxon>Eukaryota</taxon>
        <taxon>Fungi</taxon>
        <taxon>Dikarya</taxon>
        <taxon>Ascomycota</taxon>
        <taxon>Pezizomycotina</taxon>
        <taxon>Eurotiomycetes</taxon>
        <taxon>Chaetothyriomycetidae</taxon>
        <taxon>Chaetothyriales</taxon>
        <taxon>Trichomeriaceae</taxon>
        <taxon>Knufia</taxon>
    </lineage>
</organism>
<dbReference type="EMBL" id="JAPDRN010000003">
    <property type="protein sequence ID" value="KAJ9646125.1"/>
    <property type="molecule type" value="Genomic_DNA"/>
</dbReference>
<reference evidence="10" key="1">
    <citation type="submission" date="2022-10" db="EMBL/GenBank/DDBJ databases">
        <title>Culturing micro-colonial fungi from biological soil crusts in the Mojave desert and describing Neophaeococcomyces mojavensis, and introducing the new genera and species Taxawa tesnikishii.</title>
        <authorList>
            <person name="Kurbessoian T."/>
            <person name="Stajich J.E."/>
        </authorList>
    </citation>
    <scope>NUCLEOTIDE SEQUENCE</scope>
    <source>
        <strain evidence="10">TK_35</strain>
    </source>
</reference>
<dbReference type="GO" id="GO:0006351">
    <property type="term" value="P:DNA-templated transcription"/>
    <property type="evidence" value="ECO:0007669"/>
    <property type="project" value="InterPro"/>
</dbReference>
<evidence type="ECO:0000313" key="11">
    <source>
        <dbReference type="Proteomes" id="UP001172681"/>
    </source>
</evidence>
<evidence type="ECO:0000256" key="2">
    <source>
        <dbReference type="ARBA" id="ARBA00022723"/>
    </source>
</evidence>
<dbReference type="PANTHER" id="PTHR40626:SF7">
    <property type="entry name" value="TRANSCRIPTION FACTOR, PUTATIVE (AFU_ORTHOLOGUE AFUA_1G04110)-RELATED"/>
    <property type="match status" value="1"/>
</dbReference>
<dbReference type="InterPro" id="IPR051059">
    <property type="entry name" value="VerF-like"/>
</dbReference>
<dbReference type="GO" id="GO:0000978">
    <property type="term" value="F:RNA polymerase II cis-regulatory region sequence-specific DNA binding"/>
    <property type="evidence" value="ECO:0007669"/>
    <property type="project" value="InterPro"/>
</dbReference>
<dbReference type="Proteomes" id="UP001172681">
    <property type="component" value="Unassembled WGS sequence"/>
</dbReference>
<accession>A0AA39D1Y9</accession>
<dbReference type="InterPro" id="IPR013087">
    <property type="entry name" value="Znf_C2H2_type"/>
</dbReference>
<name>A0AA39D1Y9_9EURO</name>
<keyword evidence="11" id="KW-1185">Reference proteome</keyword>
<keyword evidence="3" id="KW-0677">Repeat</keyword>
<evidence type="ECO:0000256" key="4">
    <source>
        <dbReference type="ARBA" id="ARBA00022771"/>
    </source>
</evidence>
<dbReference type="SUPFAM" id="SSF57667">
    <property type="entry name" value="beta-beta-alpha zinc fingers"/>
    <property type="match status" value="1"/>
</dbReference>
<comment type="subcellular location">
    <subcellularLocation>
        <location evidence="1">Nucleus</location>
    </subcellularLocation>
</comment>
<evidence type="ECO:0000256" key="7">
    <source>
        <dbReference type="PROSITE-ProRule" id="PRU00042"/>
    </source>
</evidence>
<dbReference type="AlphaFoldDB" id="A0AA39D1Y9"/>
<dbReference type="PROSITE" id="PS50157">
    <property type="entry name" value="ZINC_FINGER_C2H2_2"/>
    <property type="match status" value="2"/>
</dbReference>
<sequence>MGRKSHGLGRKCAFCDRRFTRNEHLQRHQRHHTGEKPFECHLCHKAYARSDVLARHVRNHSLEDKGDNDETDDRDTSTLATTERSTEQQVLFSNYRQTIPTSDQPSVPSLADEHAAGMSSTVLDSNPNVAAQGVDTSMMASMQQFSEPVLTTSSFDQSQMTAGAGFDLTMPPYEYNVNFPSVYEALDVWFAPFGSADHNMLPFSPGGRTTVDLTTTYDSNSLQLSKRVQQAWPRRRASPVIRVIRTMWRCASEHQADNFFSLATATTPLESSSMCRDRSESRWNMDDECRARLISDCETNFLPAESYTGGVTAPGSPHISEPLQNEEVELDGLSPEVPRLNFPSTETLDMSIDFYFRRFHPVLPFIHAATFDAKSTPSSLLLPMCLIGLSTLNPTGAENFIRQYLGKLIRFCRLNLTYKGLGKGGAQQLLTSLTSSLLVLFLGLSCERLVDEHQAHMLAIQTLFIADRHGMFTAQDGELVTDEMFRVQATPDEEWKAWARIESVKRLIVCLISIDSAYTRMLDLAANIGIDRIEVVLPCDSALFDAPSASVFFQRVAAGASMLGEQADLGVATKRAKKPLSIQLDSLGLRTLLDVLVLREAAYRHRLLSKTPSALRNTSFVPAVTYAQNEQAASIARDLVSAAQINGALLYQDASTAILWNHLCMLLCADIDRVQTACGRMGLEAALKAQNDLASWSQTASARRAIIHSAQIFNVLSQHRVSDVKTLLPELILSNAALVMAMYVCANQMTLTASNEPLELLLRPDWPSVGAEGLSTPLHGTAAASSSSNTILTKRFIAEGGPFTFGGEDYIPGPMSARRVVLTYAQLVDEISQRGESEHSRLLRTISDFLGGVSI</sequence>
<dbReference type="Gene3D" id="3.30.160.60">
    <property type="entry name" value="Classic Zinc Finger"/>
    <property type="match status" value="2"/>
</dbReference>
<dbReference type="GO" id="GO:0000981">
    <property type="term" value="F:DNA-binding transcription factor activity, RNA polymerase II-specific"/>
    <property type="evidence" value="ECO:0007669"/>
    <property type="project" value="InterPro"/>
</dbReference>
<keyword evidence="6" id="KW-0539">Nucleus</keyword>
<dbReference type="InterPro" id="IPR036236">
    <property type="entry name" value="Znf_C2H2_sf"/>
</dbReference>
<protein>
    <recommendedName>
        <fullName evidence="9">C2H2-type domain-containing protein</fullName>
    </recommendedName>
</protein>
<evidence type="ECO:0000256" key="5">
    <source>
        <dbReference type="ARBA" id="ARBA00022833"/>
    </source>
</evidence>
<evidence type="ECO:0000256" key="1">
    <source>
        <dbReference type="ARBA" id="ARBA00004123"/>
    </source>
</evidence>
<dbReference type="GO" id="GO:0008270">
    <property type="term" value="F:zinc ion binding"/>
    <property type="evidence" value="ECO:0007669"/>
    <property type="project" value="UniProtKB-KW"/>
</dbReference>
<keyword evidence="2" id="KW-0479">Metal-binding</keyword>
<gene>
    <name evidence="10" type="ORF">H2204_000787</name>
</gene>
<dbReference type="SMART" id="SM00355">
    <property type="entry name" value="ZnF_C2H2"/>
    <property type="match status" value="2"/>
</dbReference>
<feature type="domain" description="C2H2-type" evidence="9">
    <location>
        <begin position="10"/>
        <end position="37"/>
    </location>
</feature>
<evidence type="ECO:0000256" key="6">
    <source>
        <dbReference type="ARBA" id="ARBA00023242"/>
    </source>
</evidence>
<dbReference type="Pfam" id="PF00096">
    <property type="entry name" value="zf-C2H2"/>
    <property type="match status" value="2"/>
</dbReference>
<dbReference type="GO" id="GO:0000785">
    <property type="term" value="C:chromatin"/>
    <property type="evidence" value="ECO:0007669"/>
    <property type="project" value="TreeGrafter"/>
</dbReference>
<dbReference type="InterPro" id="IPR007219">
    <property type="entry name" value="XnlR_reg_dom"/>
</dbReference>
<dbReference type="FunFam" id="3.30.160.60:FF:002343">
    <property type="entry name" value="Zinc finger protein 33A"/>
    <property type="match status" value="1"/>
</dbReference>
<keyword evidence="4 7" id="KW-0863">Zinc-finger</keyword>
<evidence type="ECO:0000259" key="9">
    <source>
        <dbReference type="PROSITE" id="PS50157"/>
    </source>
</evidence>
<feature type="region of interest" description="Disordered" evidence="8">
    <location>
        <begin position="60"/>
        <end position="90"/>
    </location>
</feature>
<comment type="caution">
    <text evidence="10">The sequence shown here is derived from an EMBL/GenBank/DDBJ whole genome shotgun (WGS) entry which is preliminary data.</text>
</comment>
<feature type="domain" description="C2H2-type" evidence="9">
    <location>
        <begin position="38"/>
        <end position="65"/>
    </location>
</feature>
<proteinExistence type="predicted"/>
<dbReference type="Pfam" id="PF04082">
    <property type="entry name" value="Fungal_trans"/>
    <property type="match status" value="1"/>
</dbReference>
<dbReference type="GO" id="GO:0005634">
    <property type="term" value="C:nucleus"/>
    <property type="evidence" value="ECO:0007669"/>
    <property type="project" value="UniProtKB-SubCell"/>
</dbReference>
<evidence type="ECO:0000256" key="3">
    <source>
        <dbReference type="ARBA" id="ARBA00022737"/>
    </source>
</evidence>
<dbReference type="PROSITE" id="PS00028">
    <property type="entry name" value="ZINC_FINGER_C2H2_1"/>
    <property type="match status" value="2"/>
</dbReference>